<protein>
    <submittedName>
        <fullName evidence="2">Uncharacterized protein</fullName>
    </submittedName>
</protein>
<comment type="caution">
    <text evidence="2">The sequence shown here is derived from an EMBL/GenBank/DDBJ whole genome shotgun (WGS) entry which is preliminary data.</text>
</comment>
<feature type="region of interest" description="Disordered" evidence="1">
    <location>
        <begin position="311"/>
        <end position="339"/>
    </location>
</feature>
<name>A0AA39Z960_9PEZI</name>
<dbReference type="EMBL" id="JAULSY010000085">
    <property type="protein sequence ID" value="KAK0666598.1"/>
    <property type="molecule type" value="Genomic_DNA"/>
</dbReference>
<evidence type="ECO:0000313" key="3">
    <source>
        <dbReference type="Proteomes" id="UP001174997"/>
    </source>
</evidence>
<evidence type="ECO:0000313" key="2">
    <source>
        <dbReference type="EMBL" id="KAK0666598.1"/>
    </source>
</evidence>
<organism evidence="2 3">
    <name type="scientific">Cercophora samala</name>
    <dbReference type="NCBI Taxonomy" id="330535"/>
    <lineage>
        <taxon>Eukaryota</taxon>
        <taxon>Fungi</taxon>
        <taxon>Dikarya</taxon>
        <taxon>Ascomycota</taxon>
        <taxon>Pezizomycotina</taxon>
        <taxon>Sordariomycetes</taxon>
        <taxon>Sordariomycetidae</taxon>
        <taxon>Sordariales</taxon>
        <taxon>Lasiosphaeriaceae</taxon>
        <taxon>Cercophora</taxon>
    </lineage>
</organism>
<evidence type="ECO:0000256" key="1">
    <source>
        <dbReference type="SAM" id="MobiDB-lite"/>
    </source>
</evidence>
<keyword evidence="3" id="KW-1185">Reference proteome</keyword>
<sequence>MSFPILNIQRPPRGCGSGVYSADYCDDVINTDTGTSYAEDALRRLGRQFGTVMDLEKTFLVRQIQHEVPFDLALECRGAREMAHKVIVFPQALRLMDTPGDKSEKNGVTTFTFAQPLDSPWMITRARHFLYTRQYDDTEVRVNPFCYLSGESIDPVRVINPDAETRWEPGRLFLHLHMYLFAQRYGIESLSRYAVNMFHKVACLPKDLAKSQIAGDSYMEMLDLVYSNPHDEMMTKTLCHLVAGDVHTRAKGLQKIMAPLKKYDELRSDFIEHEHKMLHHVFKYRHDLSGSTMREAEREWQLRRLRKLSEQHEYPIPGPRGSMGQGPSGSRAASGPAGM</sequence>
<accession>A0AA39Z960</accession>
<dbReference type="AlphaFoldDB" id="A0AA39Z960"/>
<reference evidence="2" key="1">
    <citation type="submission" date="2023-06" db="EMBL/GenBank/DDBJ databases">
        <title>Genome-scale phylogeny and comparative genomics of the fungal order Sordariales.</title>
        <authorList>
            <consortium name="Lawrence Berkeley National Laboratory"/>
            <person name="Hensen N."/>
            <person name="Bonometti L."/>
            <person name="Westerberg I."/>
            <person name="Brannstrom I.O."/>
            <person name="Guillou S."/>
            <person name="Cros-Aarteil S."/>
            <person name="Calhoun S."/>
            <person name="Haridas S."/>
            <person name="Kuo A."/>
            <person name="Mondo S."/>
            <person name="Pangilinan J."/>
            <person name="Riley R."/>
            <person name="Labutti K."/>
            <person name="Andreopoulos B."/>
            <person name="Lipzen A."/>
            <person name="Chen C."/>
            <person name="Yanf M."/>
            <person name="Daum C."/>
            <person name="Ng V."/>
            <person name="Clum A."/>
            <person name="Steindorff A."/>
            <person name="Ohm R."/>
            <person name="Martin F."/>
            <person name="Silar P."/>
            <person name="Natvig D."/>
            <person name="Lalanne C."/>
            <person name="Gautier V."/>
            <person name="Ament-Velasquez S.L."/>
            <person name="Kruys A."/>
            <person name="Hutchinson M.I."/>
            <person name="Powell A.J."/>
            <person name="Barry K."/>
            <person name="Miller A.N."/>
            <person name="Grigoriev I.V."/>
            <person name="Debuchy R."/>
            <person name="Gladieux P."/>
            <person name="Thoren M.H."/>
            <person name="Johannesson H."/>
        </authorList>
    </citation>
    <scope>NUCLEOTIDE SEQUENCE</scope>
    <source>
        <strain evidence="2">CBS 307.81</strain>
    </source>
</reference>
<gene>
    <name evidence="2" type="ORF">QBC41DRAFT_338944</name>
</gene>
<proteinExistence type="predicted"/>
<dbReference type="Proteomes" id="UP001174997">
    <property type="component" value="Unassembled WGS sequence"/>
</dbReference>